<name>A0A7W7WRB4_9ACTN</name>
<dbReference type="SUPFAM" id="SSF53756">
    <property type="entry name" value="UDP-Glycosyltransferase/glycogen phosphorylase"/>
    <property type="match status" value="1"/>
</dbReference>
<evidence type="ECO:0000256" key="3">
    <source>
        <dbReference type="SAM" id="MobiDB-lite"/>
    </source>
</evidence>
<evidence type="ECO:0000313" key="5">
    <source>
        <dbReference type="EMBL" id="MBB4960362.1"/>
    </source>
</evidence>
<reference evidence="5 6" key="1">
    <citation type="submission" date="2020-08" db="EMBL/GenBank/DDBJ databases">
        <title>Sequencing the genomes of 1000 actinobacteria strains.</title>
        <authorList>
            <person name="Klenk H.-P."/>
        </authorList>
    </citation>
    <scope>NUCLEOTIDE SEQUENCE [LARGE SCALE GENOMIC DNA]</scope>
    <source>
        <strain evidence="5 6">DSM 45886</strain>
    </source>
</reference>
<dbReference type="RefSeq" id="WP_184536146.1">
    <property type="nucleotide sequence ID" value="NZ_JACHJW010000001.1"/>
</dbReference>
<dbReference type="GO" id="GO:0016757">
    <property type="term" value="F:glycosyltransferase activity"/>
    <property type="evidence" value="ECO:0007669"/>
    <property type="project" value="UniProtKB-KW"/>
</dbReference>
<dbReference type="AlphaFoldDB" id="A0A7W7WRB4"/>
<dbReference type="Pfam" id="PF13579">
    <property type="entry name" value="Glyco_trans_4_4"/>
    <property type="match status" value="1"/>
</dbReference>
<keyword evidence="1" id="KW-0328">Glycosyltransferase</keyword>
<dbReference type="PANTHER" id="PTHR12526">
    <property type="entry name" value="GLYCOSYLTRANSFERASE"/>
    <property type="match status" value="1"/>
</dbReference>
<accession>A0A7W7WRB4</accession>
<dbReference type="InterPro" id="IPR028098">
    <property type="entry name" value="Glyco_trans_4-like_N"/>
</dbReference>
<evidence type="ECO:0000313" key="6">
    <source>
        <dbReference type="Proteomes" id="UP000578819"/>
    </source>
</evidence>
<feature type="region of interest" description="Disordered" evidence="3">
    <location>
        <begin position="200"/>
        <end position="232"/>
    </location>
</feature>
<gene>
    <name evidence="5" type="ORF">FHR38_004095</name>
</gene>
<dbReference type="CDD" id="cd03794">
    <property type="entry name" value="GT4_WbuB-like"/>
    <property type="match status" value="1"/>
</dbReference>
<protein>
    <submittedName>
        <fullName evidence="5">Glycosyltransferase involved in cell wall biosynthesis</fullName>
    </submittedName>
</protein>
<dbReference type="Proteomes" id="UP000578819">
    <property type="component" value="Unassembled WGS sequence"/>
</dbReference>
<proteinExistence type="predicted"/>
<sequence length="446" mass="48761">MVDRSPHIVIVVVNLPVERDRRVIRECQALEAAGYRVSVICPRGPDRPRLVPGTRTSRIHSFPQPLAGSGLLSFAAEFTWALTAVTARLVGIMARDRVDAVQACNPPDIFWIPGLLMRLLGRPFVFDHHDLSPELYECKTGRPNPVVLRILRLLEKASWRSASAVVSTNESYRDLAISRGGCDPDRVVVVRNGPTIAEVDATGIDFGPTDDRDWTSGPTSPGAPGVPSSPQRAGRTKRIVYLGVINPQDHVEVAVLAAERLVALRGADDWQLSIAGDGDCLPELRRLAAERGLADVVRFTGWLDAAEVDTLLRSATLAIQPDAPTRMAELSTMAKTVEYVARGVPVVAVDLLETRRTAGSAASYLPTGGPDEFAKALDQLLDDAPARNAMRVAGRRRFVERLAWDHQVRSYIRLWNQLLPRHEAGHRSVAYSDDVDAASPLSGRSH</sequence>
<keyword evidence="6" id="KW-1185">Reference proteome</keyword>
<dbReference type="EMBL" id="JACHJW010000001">
    <property type="protein sequence ID" value="MBB4960362.1"/>
    <property type="molecule type" value="Genomic_DNA"/>
</dbReference>
<keyword evidence="2 5" id="KW-0808">Transferase</keyword>
<evidence type="ECO:0000256" key="1">
    <source>
        <dbReference type="ARBA" id="ARBA00022676"/>
    </source>
</evidence>
<evidence type="ECO:0000259" key="4">
    <source>
        <dbReference type="Pfam" id="PF13579"/>
    </source>
</evidence>
<feature type="domain" description="Glycosyltransferase subfamily 4-like N-terminal" evidence="4">
    <location>
        <begin position="25"/>
        <end position="193"/>
    </location>
</feature>
<dbReference type="Gene3D" id="3.40.50.2000">
    <property type="entry name" value="Glycogen Phosphorylase B"/>
    <property type="match status" value="2"/>
</dbReference>
<evidence type="ECO:0000256" key="2">
    <source>
        <dbReference type="ARBA" id="ARBA00022679"/>
    </source>
</evidence>
<comment type="caution">
    <text evidence="5">The sequence shown here is derived from an EMBL/GenBank/DDBJ whole genome shotgun (WGS) entry which is preliminary data.</text>
</comment>
<dbReference type="PANTHER" id="PTHR12526:SF624">
    <property type="entry name" value="BLR6297 PROTEIN"/>
    <property type="match status" value="1"/>
</dbReference>
<dbReference type="Pfam" id="PF13692">
    <property type="entry name" value="Glyco_trans_1_4"/>
    <property type="match status" value="1"/>
</dbReference>
<organism evidence="5 6">
    <name type="scientific">Micromonospora polyrhachis</name>
    <dbReference type="NCBI Taxonomy" id="1282883"/>
    <lineage>
        <taxon>Bacteria</taxon>
        <taxon>Bacillati</taxon>
        <taxon>Actinomycetota</taxon>
        <taxon>Actinomycetes</taxon>
        <taxon>Micromonosporales</taxon>
        <taxon>Micromonosporaceae</taxon>
        <taxon>Micromonospora</taxon>
    </lineage>
</organism>